<sequence length="293" mass="32119">QLTDGGKAAKGGITVGDMVLSIDGIATEGMNHLEAQNKIKSCTGNLSLTLQNVCAAASITHGIPPRQKDKRGLFMQVKTDSNRPVVPMKILEGKLQPHCYKPITGITGTKSSQINKEHEHTLITISCINHFEASHGETHIHTCSQTPPPPASNKNMKRRKKMTVWGSVRAPSVPKPPPVAPKQPSVYNTPINLYSTENACEVAMGQRRGLLESQGGAQPLQLNGVPRRHIVDDIHFYHVPTHADASRKRITEDTEDWRPRTGTTQSRSFRILAQITGTENAPEQEAETAKKKK</sequence>
<dbReference type="STRING" id="99883.ENSTNIP00000012334"/>
<dbReference type="GO" id="GO:0051371">
    <property type="term" value="F:muscle alpha-actinin binding"/>
    <property type="evidence" value="ECO:0007669"/>
    <property type="project" value="TreeGrafter"/>
</dbReference>
<keyword evidence="3" id="KW-0862">Zinc</keyword>
<reference evidence="6" key="2">
    <citation type="submission" date="2025-08" db="UniProtKB">
        <authorList>
            <consortium name="Ensembl"/>
        </authorList>
    </citation>
    <scope>IDENTIFICATION</scope>
</reference>
<dbReference type="GeneTree" id="ENSGT00940000155292"/>
<reference evidence="6" key="3">
    <citation type="submission" date="2025-09" db="UniProtKB">
        <authorList>
            <consortium name="Ensembl"/>
        </authorList>
    </citation>
    <scope>IDENTIFICATION</scope>
</reference>
<reference evidence="7" key="1">
    <citation type="journal article" date="2004" name="Nature">
        <title>Genome duplication in the teleost fish Tetraodon nigroviridis reveals the early vertebrate proto-karyotype.</title>
        <authorList>
            <person name="Jaillon O."/>
            <person name="Aury J.-M."/>
            <person name="Brunet F."/>
            <person name="Petit J.-L."/>
            <person name="Stange-Thomann N."/>
            <person name="Mauceli E."/>
            <person name="Bouneau L."/>
            <person name="Fischer C."/>
            <person name="Ozouf-Costaz C."/>
            <person name="Bernot A."/>
            <person name="Nicaud S."/>
            <person name="Jaffe D."/>
            <person name="Fisher S."/>
            <person name="Lutfalla G."/>
            <person name="Dossat C."/>
            <person name="Segurens B."/>
            <person name="Dasilva C."/>
            <person name="Salanoubat M."/>
            <person name="Levy M."/>
            <person name="Boudet N."/>
            <person name="Castellano S."/>
            <person name="Anthouard V."/>
            <person name="Jubin C."/>
            <person name="Castelli V."/>
            <person name="Katinka M."/>
            <person name="Vacherie B."/>
            <person name="Biemont C."/>
            <person name="Skalli Z."/>
            <person name="Cattolico L."/>
            <person name="Poulain J."/>
            <person name="De Berardinis V."/>
            <person name="Cruaud C."/>
            <person name="Duprat S."/>
            <person name="Brottier P."/>
            <person name="Coutanceau J.-P."/>
            <person name="Gouzy J."/>
            <person name="Parra G."/>
            <person name="Lardier G."/>
            <person name="Chapple C."/>
            <person name="McKernan K.J."/>
            <person name="McEwan P."/>
            <person name="Bosak S."/>
            <person name="Kellis M."/>
            <person name="Volff J.-N."/>
            <person name="Guigo R."/>
            <person name="Zody M.C."/>
            <person name="Mesirov J."/>
            <person name="Lindblad-Toh K."/>
            <person name="Birren B."/>
            <person name="Nusbaum C."/>
            <person name="Kahn D."/>
            <person name="Robinson-Rechavi M."/>
            <person name="Laudet V."/>
            <person name="Schachter V."/>
            <person name="Quetier F."/>
            <person name="Saurin W."/>
            <person name="Scarpelli C."/>
            <person name="Wincker P."/>
            <person name="Lander E.S."/>
            <person name="Weissenbach J."/>
            <person name="Roest Crollius H."/>
        </authorList>
    </citation>
    <scope>NUCLEOTIDE SEQUENCE [LARGE SCALE GENOMIC DNA]</scope>
</reference>
<dbReference type="HOGENOM" id="CLU_038114_0_0_1"/>
<dbReference type="SUPFAM" id="SSF50156">
    <property type="entry name" value="PDZ domain-like"/>
    <property type="match status" value="1"/>
</dbReference>
<dbReference type="Gene3D" id="2.30.42.10">
    <property type="match status" value="1"/>
</dbReference>
<dbReference type="GO" id="GO:0061061">
    <property type="term" value="P:muscle structure development"/>
    <property type="evidence" value="ECO:0007669"/>
    <property type="project" value="TreeGrafter"/>
</dbReference>
<dbReference type="InterPro" id="IPR001478">
    <property type="entry name" value="PDZ"/>
</dbReference>
<dbReference type="Pfam" id="PF15936">
    <property type="entry name" value="DUF4749"/>
    <property type="match status" value="1"/>
</dbReference>
<protein>
    <recommendedName>
        <fullName evidence="5">PDZ domain-containing protein</fullName>
    </recommendedName>
</protein>
<feature type="domain" description="PDZ" evidence="5">
    <location>
        <begin position="1"/>
        <end position="54"/>
    </location>
</feature>
<feature type="region of interest" description="Disordered" evidence="4">
    <location>
        <begin position="244"/>
        <end position="293"/>
    </location>
</feature>
<dbReference type="GO" id="GO:0003779">
    <property type="term" value="F:actin binding"/>
    <property type="evidence" value="ECO:0007669"/>
    <property type="project" value="TreeGrafter"/>
</dbReference>
<keyword evidence="7" id="KW-1185">Reference proteome</keyword>
<dbReference type="GO" id="GO:0005912">
    <property type="term" value="C:adherens junction"/>
    <property type="evidence" value="ECO:0007669"/>
    <property type="project" value="TreeGrafter"/>
</dbReference>
<evidence type="ECO:0000313" key="7">
    <source>
        <dbReference type="Proteomes" id="UP000007303"/>
    </source>
</evidence>
<feature type="compositionally biased region" description="Basic and acidic residues" evidence="4">
    <location>
        <begin position="244"/>
        <end position="259"/>
    </location>
</feature>
<dbReference type="Ensembl" id="ENSTNIT00000012525.1">
    <property type="protein sequence ID" value="ENSTNIP00000012334.1"/>
    <property type="gene ID" value="ENSTNIG00000009462.1"/>
</dbReference>
<dbReference type="GO" id="GO:0030018">
    <property type="term" value="C:Z disc"/>
    <property type="evidence" value="ECO:0007669"/>
    <property type="project" value="UniProtKB-SubCell"/>
</dbReference>
<dbReference type="GO" id="GO:0007507">
    <property type="term" value="P:heart development"/>
    <property type="evidence" value="ECO:0007669"/>
    <property type="project" value="TreeGrafter"/>
</dbReference>
<dbReference type="SMART" id="SM00735">
    <property type="entry name" value="ZM"/>
    <property type="match status" value="1"/>
</dbReference>
<dbReference type="OMA" id="YHEASHA"/>
<keyword evidence="3" id="KW-0479">Metal-binding</keyword>
<dbReference type="GO" id="GO:0001725">
    <property type="term" value="C:stress fiber"/>
    <property type="evidence" value="ECO:0007669"/>
    <property type="project" value="TreeGrafter"/>
</dbReference>
<comment type="subcellular location">
    <subcellularLocation>
        <location evidence="1">Cytoplasm</location>
        <location evidence="1">Myofibril</location>
        <location evidence="1">Sarcomere</location>
        <location evidence="1">Z line</location>
    </subcellularLocation>
</comment>
<evidence type="ECO:0000259" key="5">
    <source>
        <dbReference type="PROSITE" id="PS50106"/>
    </source>
</evidence>
<proteinExistence type="predicted"/>
<evidence type="ECO:0000256" key="4">
    <source>
        <dbReference type="SAM" id="MobiDB-lite"/>
    </source>
</evidence>
<keyword evidence="3" id="KW-0440">LIM domain</keyword>
<name>H3CVQ0_TETNG</name>
<dbReference type="InterPro" id="IPR031847">
    <property type="entry name" value="PDLI1-4/Zasp-like_mid"/>
</dbReference>
<evidence type="ECO:0000256" key="2">
    <source>
        <dbReference type="ARBA" id="ARBA00022490"/>
    </source>
</evidence>
<dbReference type="PANTHER" id="PTHR24214:SF32">
    <property type="entry name" value="PDZ AND LIM DOMAIN PROTEIN 5"/>
    <property type="match status" value="1"/>
</dbReference>
<evidence type="ECO:0000256" key="3">
    <source>
        <dbReference type="ARBA" id="ARBA00023038"/>
    </source>
</evidence>
<organism evidence="6 7">
    <name type="scientific">Tetraodon nigroviridis</name>
    <name type="common">Spotted green pufferfish</name>
    <name type="synonym">Chelonodon nigroviridis</name>
    <dbReference type="NCBI Taxonomy" id="99883"/>
    <lineage>
        <taxon>Eukaryota</taxon>
        <taxon>Metazoa</taxon>
        <taxon>Chordata</taxon>
        <taxon>Craniata</taxon>
        <taxon>Vertebrata</taxon>
        <taxon>Euteleostomi</taxon>
        <taxon>Actinopterygii</taxon>
        <taxon>Neopterygii</taxon>
        <taxon>Teleostei</taxon>
        <taxon>Neoteleostei</taxon>
        <taxon>Acanthomorphata</taxon>
        <taxon>Eupercaria</taxon>
        <taxon>Tetraodontiformes</taxon>
        <taxon>Tetradontoidea</taxon>
        <taxon>Tetraodontidae</taxon>
        <taxon>Tetraodon</taxon>
    </lineage>
</organism>
<dbReference type="Pfam" id="PF00595">
    <property type="entry name" value="PDZ"/>
    <property type="match status" value="1"/>
</dbReference>
<dbReference type="Proteomes" id="UP000007303">
    <property type="component" value="Unassembled WGS sequence"/>
</dbReference>
<dbReference type="InterPro" id="IPR050604">
    <property type="entry name" value="PDZ-LIM_domain"/>
</dbReference>
<dbReference type="PROSITE" id="PS50106">
    <property type="entry name" value="PDZ"/>
    <property type="match status" value="1"/>
</dbReference>
<dbReference type="PANTHER" id="PTHR24214">
    <property type="entry name" value="PDZ AND LIM DOMAIN PROTEIN ZASP"/>
    <property type="match status" value="1"/>
</dbReference>
<keyword evidence="2" id="KW-0963">Cytoplasm</keyword>
<dbReference type="GO" id="GO:0031941">
    <property type="term" value="C:filamentous actin"/>
    <property type="evidence" value="ECO:0007669"/>
    <property type="project" value="TreeGrafter"/>
</dbReference>
<dbReference type="GO" id="GO:0030036">
    <property type="term" value="P:actin cytoskeleton organization"/>
    <property type="evidence" value="ECO:0007669"/>
    <property type="project" value="TreeGrafter"/>
</dbReference>
<evidence type="ECO:0000256" key="1">
    <source>
        <dbReference type="ARBA" id="ARBA00004216"/>
    </source>
</evidence>
<dbReference type="InterPro" id="IPR006643">
    <property type="entry name" value="Zasp-like_motif"/>
</dbReference>
<accession>H3CVQ0</accession>
<dbReference type="InParanoid" id="H3CVQ0"/>
<dbReference type="InterPro" id="IPR036034">
    <property type="entry name" value="PDZ_sf"/>
</dbReference>
<evidence type="ECO:0000313" key="6">
    <source>
        <dbReference type="Ensembl" id="ENSTNIP00000012334.1"/>
    </source>
</evidence>
<dbReference type="AlphaFoldDB" id="H3CVQ0"/>